<evidence type="ECO:0000256" key="2">
    <source>
        <dbReference type="ARBA" id="ARBA00022519"/>
    </source>
</evidence>
<name>A0A5E7WC91_PSEFL</name>
<evidence type="ECO:0000256" key="5">
    <source>
        <dbReference type="SAM" id="Phobius"/>
    </source>
</evidence>
<dbReference type="AlphaFoldDB" id="A0A5E7WC91"/>
<keyword evidence="5" id="KW-0812">Transmembrane</keyword>
<evidence type="ECO:0000259" key="6">
    <source>
        <dbReference type="Pfam" id="PF00535"/>
    </source>
</evidence>
<dbReference type="InterPro" id="IPR029044">
    <property type="entry name" value="Nucleotide-diphossugar_trans"/>
</dbReference>
<evidence type="ECO:0000313" key="7">
    <source>
        <dbReference type="EMBL" id="VVM78542.1"/>
    </source>
</evidence>
<accession>A0A5E7WC91</accession>
<keyword evidence="2" id="KW-1003">Cell membrane</keyword>
<reference evidence="7 8" key="1">
    <citation type="submission" date="2019-09" db="EMBL/GenBank/DDBJ databases">
        <authorList>
            <person name="Chandra G."/>
            <person name="Truman W A."/>
        </authorList>
    </citation>
    <scope>NUCLEOTIDE SEQUENCE [LARGE SCALE GENOMIC DNA]</scope>
    <source>
        <strain evidence="7">PS624</strain>
    </source>
</reference>
<feature type="domain" description="Glycosyltransferase 2-like" evidence="6">
    <location>
        <begin position="26"/>
        <end position="135"/>
    </location>
</feature>
<protein>
    <recommendedName>
        <fullName evidence="6">Glycosyltransferase 2-like domain-containing protein</fullName>
    </recommendedName>
</protein>
<dbReference type="PANTHER" id="PTHR43685">
    <property type="entry name" value="GLYCOSYLTRANSFERASE"/>
    <property type="match status" value="1"/>
</dbReference>
<dbReference type="CDD" id="cd04196">
    <property type="entry name" value="GT_2_like_d"/>
    <property type="match status" value="1"/>
</dbReference>
<keyword evidence="5" id="KW-1133">Transmembrane helix</keyword>
<dbReference type="SUPFAM" id="SSF53448">
    <property type="entry name" value="Nucleotide-diphospho-sugar transferases"/>
    <property type="match status" value="1"/>
</dbReference>
<dbReference type="Gene3D" id="3.90.550.10">
    <property type="entry name" value="Spore Coat Polysaccharide Biosynthesis Protein SpsA, Chain A"/>
    <property type="match status" value="1"/>
</dbReference>
<evidence type="ECO:0000313" key="8">
    <source>
        <dbReference type="Proteomes" id="UP000326241"/>
    </source>
</evidence>
<evidence type="ECO:0000256" key="1">
    <source>
        <dbReference type="ARBA" id="ARBA00006739"/>
    </source>
</evidence>
<dbReference type="Proteomes" id="UP000326241">
    <property type="component" value="Unassembled WGS sequence"/>
</dbReference>
<evidence type="ECO:0000256" key="3">
    <source>
        <dbReference type="ARBA" id="ARBA00022676"/>
    </source>
</evidence>
<feature type="transmembrane region" description="Helical" evidence="5">
    <location>
        <begin position="306"/>
        <end position="323"/>
    </location>
</feature>
<dbReference type="PANTHER" id="PTHR43685:SF5">
    <property type="entry name" value="GLYCOSYLTRANSFERASE EPSE-RELATED"/>
    <property type="match status" value="1"/>
</dbReference>
<keyword evidence="2" id="KW-0997">Cell inner membrane</keyword>
<keyword evidence="5" id="KW-0472">Membrane</keyword>
<keyword evidence="4" id="KW-0808">Transferase</keyword>
<dbReference type="EMBL" id="CABVGZ010000018">
    <property type="protein sequence ID" value="VVM78542.1"/>
    <property type="molecule type" value="Genomic_DNA"/>
</dbReference>
<comment type="similarity">
    <text evidence="1">Belongs to the glycosyltransferase 2 family.</text>
</comment>
<dbReference type="InterPro" id="IPR001173">
    <property type="entry name" value="Glyco_trans_2-like"/>
</dbReference>
<evidence type="ECO:0000256" key="4">
    <source>
        <dbReference type="ARBA" id="ARBA00022679"/>
    </source>
</evidence>
<dbReference type="InterPro" id="IPR050834">
    <property type="entry name" value="Glycosyltransf_2"/>
</dbReference>
<dbReference type="RefSeq" id="WP_224794601.1">
    <property type="nucleotide sequence ID" value="NZ_CABVGZ010000018.1"/>
</dbReference>
<gene>
    <name evidence="7" type="ORF">PS624_02186</name>
</gene>
<keyword evidence="3" id="KW-0328">Glycosyltransferase</keyword>
<sequence length="326" mass="36568">MTVSSQSFGTDNAVQVAGEHIANVAILMCTYNGASFLAEQLDSLERQTYRNWTLYVSDDGSQDNTLDILQTFRIKMGADRVHVSKGPKRGFVANFLSLACRTDIDADFFAWSDQDDIWRGAKLERALAWLEGVPDSIPALYCGRTELIGESGVSCGYSPRFSLPPHFSNALVQSIGGGNTMVFNRAARDLLLEAGDRVDVPCHDWWAYLLVSGAGGEVHYDPEPMLLYRQHDDNLIGGNSGWSARLKRLPLIFQGRFCRWNDQIINALEAMYHRLSPEHQVTLTRFKDARTQKLFSRILGFQRAGIYRQTLFGNLGLILVVLLKKI</sequence>
<dbReference type="Pfam" id="PF00535">
    <property type="entry name" value="Glycos_transf_2"/>
    <property type="match status" value="1"/>
</dbReference>
<proteinExistence type="inferred from homology"/>
<organism evidence="7 8">
    <name type="scientific">Pseudomonas fluorescens</name>
    <dbReference type="NCBI Taxonomy" id="294"/>
    <lineage>
        <taxon>Bacteria</taxon>
        <taxon>Pseudomonadati</taxon>
        <taxon>Pseudomonadota</taxon>
        <taxon>Gammaproteobacteria</taxon>
        <taxon>Pseudomonadales</taxon>
        <taxon>Pseudomonadaceae</taxon>
        <taxon>Pseudomonas</taxon>
    </lineage>
</organism>
<dbReference type="GO" id="GO:0016757">
    <property type="term" value="F:glycosyltransferase activity"/>
    <property type="evidence" value="ECO:0007669"/>
    <property type="project" value="UniProtKB-KW"/>
</dbReference>